<evidence type="ECO:0000313" key="2">
    <source>
        <dbReference type="EMBL" id="MBC8562442.1"/>
    </source>
</evidence>
<protein>
    <submittedName>
        <fullName evidence="2">Spore cortex biosynthesis protein YabQ</fullName>
    </submittedName>
</protein>
<reference evidence="2 3" key="1">
    <citation type="submission" date="2020-08" db="EMBL/GenBank/DDBJ databases">
        <title>Genome public.</title>
        <authorList>
            <person name="Liu C."/>
            <person name="Sun Q."/>
        </authorList>
    </citation>
    <scope>NUCLEOTIDE SEQUENCE [LARGE SCALE GENOMIC DNA]</scope>
    <source>
        <strain evidence="2 3">NSJ-37</strain>
    </source>
</reference>
<dbReference type="Pfam" id="PF09578">
    <property type="entry name" value="Spore_YabQ"/>
    <property type="match status" value="1"/>
</dbReference>
<comment type="caution">
    <text evidence="2">The sequence shown here is derived from an EMBL/GenBank/DDBJ whole genome shotgun (WGS) entry which is preliminary data.</text>
</comment>
<gene>
    <name evidence="2" type="ORF">H8704_07345</name>
</gene>
<dbReference type="Proteomes" id="UP000606193">
    <property type="component" value="Unassembled WGS sequence"/>
</dbReference>
<evidence type="ECO:0000256" key="1">
    <source>
        <dbReference type="SAM" id="Phobius"/>
    </source>
</evidence>
<keyword evidence="1" id="KW-0812">Transmembrane</keyword>
<dbReference type="EMBL" id="JACRSX010000007">
    <property type="protein sequence ID" value="MBC8562442.1"/>
    <property type="molecule type" value="Genomic_DNA"/>
</dbReference>
<dbReference type="RefSeq" id="WP_022464995.1">
    <property type="nucleotide sequence ID" value="NZ_JACRSX010000007.1"/>
</dbReference>
<evidence type="ECO:0000313" key="3">
    <source>
        <dbReference type="Proteomes" id="UP000606193"/>
    </source>
</evidence>
<accession>A0ABR7N1E8</accession>
<keyword evidence="1" id="KW-1133">Transmembrane helix</keyword>
<keyword evidence="3" id="KW-1185">Reference proteome</keyword>
<sequence length="130" mass="15092">MRQIIQEQIYFQITTLCAGMFLMFGYDILRLWRWFLPHGKIWVWVEDLLYWSLSGIPVFILFFRMIDGVPRWYGIAGMLAGGILYEAGISIPIRAGLHRILGKYNKKIGFRVAKLAKMLYSKITGPNSKS</sequence>
<proteinExistence type="predicted"/>
<feature type="transmembrane region" description="Helical" evidence="1">
    <location>
        <begin position="48"/>
        <end position="66"/>
    </location>
</feature>
<dbReference type="InterPro" id="IPR019074">
    <property type="entry name" value="YabQ"/>
</dbReference>
<name>A0ABR7N1E8_9FIRM</name>
<feature type="transmembrane region" description="Helical" evidence="1">
    <location>
        <begin position="9"/>
        <end position="28"/>
    </location>
</feature>
<organism evidence="2 3">
    <name type="scientific">Jutongia huaianensis</name>
    <dbReference type="NCBI Taxonomy" id="2763668"/>
    <lineage>
        <taxon>Bacteria</taxon>
        <taxon>Bacillati</taxon>
        <taxon>Bacillota</taxon>
        <taxon>Clostridia</taxon>
        <taxon>Lachnospirales</taxon>
        <taxon>Lachnospiraceae</taxon>
        <taxon>Jutongia</taxon>
    </lineage>
</organism>
<keyword evidence="1" id="KW-0472">Membrane</keyword>
<dbReference type="NCBIfam" id="TIGR02893">
    <property type="entry name" value="spore_yabQ"/>
    <property type="match status" value="1"/>
</dbReference>